<dbReference type="InterPro" id="IPR050487">
    <property type="entry name" value="FtsQ_DivIB"/>
</dbReference>
<feature type="transmembrane region" description="Helical" evidence="9">
    <location>
        <begin position="86"/>
        <end position="107"/>
    </location>
</feature>
<evidence type="ECO:0000256" key="1">
    <source>
        <dbReference type="ARBA" id="ARBA00004370"/>
    </source>
</evidence>
<evidence type="ECO:0000313" key="12">
    <source>
        <dbReference type="Proteomes" id="UP001203761"/>
    </source>
</evidence>
<feature type="region of interest" description="Disordered" evidence="8">
    <location>
        <begin position="1"/>
        <end position="61"/>
    </location>
</feature>
<proteinExistence type="predicted"/>
<organism evidence="11 12">
    <name type="scientific">Brachybacterium equifaecis</name>
    <dbReference type="NCBI Taxonomy" id="2910770"/>
    <lineage>
        <taxon>Bacteria</taxon>
        <taxon>Bacillati</taxon>
        <taxon>Actinomycetota</taxon>
        <taxon>Actinomycetes</taxon>
        <taxon>Micrococcales</taxon>
        <taxon>Dermabacteraceae</taxon>
        <taxon>Brachybacterium</taxon>
    </lineage>
</organism>
<evidence type="ECO:0000256" key="8">
    <source>
        <dbReference type="SAM" id="MobiDB-lite"/>
    </source>
</evidence>
<keyword evidence="6 9" id="KW-0472">Membrane</keyword>
<comment type="subcellular location">
    <subcellularLocation>
        <location evidence="1">Membrane</location>
    </subcellularLocation>
</comment>
<keyword evidence="5 9" id="KW-1133">Transmembrane helix</keyword>
<reference evidence="11" key="1">
    <citation type="submission" date="2022-02" db="EMBL/GenBank/DDBJ databases">
        <authorList>
            <person name="Lee M."/>
            <person name="Kim S.-J."/>
            <person name="Jung M.-Y."/>
        </authorList>
    </citation>
    <scope>NUCLEOTIDE SEQUENCE</scope>
    <source>
        <strain evidence="11">JHP9</strain>
    </source>
</reference>
<dbReference type="PANTHER" id="PTHR37820">
    <property type="entry name" value="CELL DIVISION PROTEIN DIVIB"/>
    <property type="match status" value="1"/>
</dbReference>
<evidence type="ECO:0000256" key="4">
    <source>
        <dbReference type="ARBA" id="ARBA00022692"/>
    </source>
</evidence>
<evidence type="ECO:0000256" key="5">
    <source>
        <dbReference type="ARBA" id="ARBA00022989"/>
    </source>
</evidence>
<evidence type="ECO:0000313" key="11">
    <source>
        <dbReference type="EMBL" id="MCL6422044.1"/>
    </source>
</evidence>
<evidence type="ECO:0000256" key="6">
    <source>
        <dbReference type="ARBA" id="ARBA00023136"/>
    </source>
</evidence>
<dbReference type="Pfam" id="PF08478">
    <property type="entry name" value="POTRA_1"/>
    <property type="match status" value="1"/>
</dbReference>
<gene>
    <name evidence="11" type="ORF">Bequi_01345</name>
</gene>
<evidence type="ECO:0000256" key="3">
    <source>
        <dbReference type="ARBA" id="ARBA00022618"/>
    </source>
</evidence>
<dbReference type="InterPro" id="IPR013685">
    <property type="entry name" value="POTRA_FtsQ_type"/>
</dbReference>
<keyword evidence="4 9" id="KW-0812">Transmembrane</keyword>
<evidence type="ECO:0000256" key="2">
    <source>
        <dbReference type="ARBA" id="ARBA00022475"/>
    </source>
</evidence>
<dbReference type="Gene3D" id="3.10.20.310">
    <property type="entry name" value="membrane protein fhac"/>
    <property type="match status" value="1"/>
</dbReference>
<feature type="domain" description="POTRA" evidence="10">
    <location>
        <begin position="110"/>
        <end position="178"/>
    </location>
</feature>
<dbReference type="PROSITE" id="PS51779">
    <property type="entry name" value="POTRA"/>
    <property type="match status" value="1"/>
</dbReference>
<dbReference type="Proteomes" id="UP001203761">
    <property type="component" value="Unassembled WGS sequence"/>
</dbReference>
<dbReference type="EMBL" id="JAKNCJ010000001">
    <property type="protein sequence ID" value="MCL6422044.1"/>
    <property type="molecule type" value="Genomic_DNA"/>
</dbReference>
<dbReference type="InterPro" id="IPR034746">
    <property type="entry name" value="POTRA"/>
</dbReference>
<keyword evidence="7" id="KW-0131">Cell cycle</keyword>
<keyword evidence="12" id="KW-1185">Reference proteome</keyword>
<keyword evidence="2" id="KW-1003">Cell membrane</keyword>
<dbReference type="PANTHER" id="PTHR37820:SF1">
    <property type="entry name" value="CELL DIVISION PROTEIN FTSQ"/>
    <property type="match status" value="1"/>
</dbReference>
<keyword evidence="3" id="KW-0132">Cell division</keyword>
<evidence type="ECO:0000256" key="7">
    <source>
        <dbReference type="ARBA" id="ARBA00023306"/>
    </source>
</evidence>
<accession>A0ABT0QYF3</accession>
<dbReference type="RefSeq" id="WP_249736205.1">
    <property type="nucleotide sequence ID" value="NZ_JAKNCJ010000001.1"/>
</dbReference>
<evidence type="ECO:0000259" key="10">
    <source>
        <dbReference type="PROSITE" id="PS51779"/>
    </source>
</evidence>
<evidence type="ECO:0000256" key="9">
    <source>
        <dbReference type="SAM" id="Phobius"/>
    </source>
</evidence>
<feature type="compositionally biased region" description="Low complexity" evidence="8">
    <location>
        <begin position="21"/>
        <end position="49"/>
    </location>
</feature>
<comment type="caution">
    <text evidence="11">The sequence shown here is derived from an EMBL/GenBank/DDBJ whole genome shotgun (WGS) entry which is preliminary data.</text>
</comment>
<protein>
    <submittedName>
        <fullName evidence="11">FtsQ-type POTRA domain-containing protein</fullName>
    </submittedName>
</protein>
<feature type="compositionally biased region" description="Pro residues" evidence="8">
    <location>
        <begin position="1"/>
        <end position="20"/>
    </location>
</feature>
<dbReference type="Pfam" id="PF03799">
    <property type="entry name" value="FtsQ_DivIB_C"/>
    <property type="match status" value="1"/>
</dbReference>
<name>A0ABT0QYF3_9MICO</name>
<feature type="compositionally biased region" description="Basic and acidic residues" evidence="8">
    <location>
        <begin position="50"/>
        <end position="61"/>
    </location>
</feature>
<dbReference type="InterPro" id="IPR005548">
    <property type="entry name" value="Cell_div_FtsQ/DivIB_C"/>
</dbReference>
<sequence>MARRPAPPKPAASAPVPPARPAARPRTPAAGAPVRRASTAASARAASAPAEREGRTEEEGGRVVHAADRFRALLRPRPWRRHRRRIIAWGAGTVLLLVALLITAVSLPQLQVQRVDVVGTTYVSADEVREAAAGETGSSVLLLPAGRIAREVEGVPGVASAEVTRQWPDGARIAVTERTPLAQLTDASGAVSILDATGTVLPSSATQAPDGSPRHLTALTIADGAADPAAATSSMLEVLAALPEDFRSSVGQIAASSRTDVTLTVQTDQGTRTVVWGDASDSELKANVARALLGQPGTTIDVTSPIAPVTR</sequence>